<comment type="caution">
    <text evidence="4">The sequence shown here is derived from an EMBL/GenBank/DDBJ whole genome shotgun (WGS) entry which is preliminary data.</text>
</comment>
<dbReference type="Gene3D" id="3.40.30.10">
    <property type="entry name" value="Glutaredoxin"/>
    <property type="match status" value="1"/>
</dbReference>
<keyword evidence="5" id="KW-1185">Reference proteome</keyword>
<dbReference type="PANTHER" id="PTHR47411:SF3">
    <property type="entry name" value="I-BETA-1,3-N-ACETYLGLUCOSAMINYLTRANSFERASE"/>
    <property type="match status" value="1"/>
</dbReference>
<sequence length="502" mass="58444">MEILRGLTRSARLTLCSLYLFAAIFIFFQWFRLQPQANFLYNNYPSNLQSPFSNKIVFYEPHCVHYDVISPNKVEFERITQALHVSADILDERIIEQVSNWNAPVSLTVVLRNIHQYLCTVKFLTLIREKHPIIATYLRAHILLPASSDQDCSWISEMAPGFEGEERCLPYTSTIEERAAYPANVARNIARLFSTTRFVVITDYEHLFNEGFEERVRKIASVHFTRNPKSLLVYRIFEIDDTVNEIPKDKFELHDMMQEGKAVVFHARYYKGAHEIPNLEEWLNKTTSDGLGIFARDVNYNRATWEPQFVSLSDIPLHDETFPFQIRDNTVLRWELCRAGYTLDILDDVFMVHRGIKTRNIVNDTKKIQIYNRKKYKMTLTKKTVNGYEALKEILGTTSGRIFIFFSGSHVDGKSWCPDCVRAEPVVDKVTSEADVKNLTATFVTCYVGLRDYWKDQKCPFRTEDGFKVSCIPTVIEWAKNRRIIDAEVSDEKTLKEFLLNQ</sequence>
<protein>
    <recommendedName>
        <fullName evidence="1">Thioredoxin domain-containing protein 17</fullName>
    </recommendedName>
</protein>
<accession>A0A2A2JUQ9</accession>
<evidence type="ECO:0000259" key="3">
    <source>
        <dbReference type="Pfam" id="PF06110"/>
    </source>
</evidence>
<dbReference type="Pfam" id="PF13896">
    <property type="entry name" value="Glyco_transf_49"/>
    <property type="match status" value="1"/>
</dbReference>
<feature type="domain" description="Thioredoxin" evidence="3">
    <location>
        <begin position="386"/>
        <end position="499"/>
    </location>
</feature>
<reference evidence="4 5" key="1">
    <citation type="journal article" date="2017" name="Curr. Biol.">
        <title>Genome architecture and evolution of a unichromosomal asexual nematode.</title>
        <authorList>
            <person name="Fradin H."/>
            <person name="Zegar C."/>
            <person name="Gutwein M."/>
            <person name="Lucas J."/>
            <person name="Kovtun M."/>
            <person name="Corcoran D."/>
            <person name="Baugh L.R."/>
            <person name="Kiontke K."/>
            <person name="Gunsalus K."/>
            <person name="Fitch D.H."/>
            <person name="Piano F."/>
        </authorList>
    </citation>
    <scope>NUCLEOTIDE SEQUENCE [LARGE SCALE GENOMIC DNA]</scope>
    <source>
        <strain evidence="4">PF1309</strain>
    </source>
</reference>
<evidence type="ECO:0000313" key="4">
    <source>
        <dbReference type="EMBL" id="PAV65421.1"/>
    </source>
</evidence>
<dbReference type="PANTHER" id="PTHR47411">
    <property type="entry name" value="B3GNT1, BETA-1,3-N-ACETYLGUCOSAMINYLTRANSFERASE 1, HOMOLOG"/>
    <property type="match status" value="1"/>
</dbReference>
<dbReference type="Proteomes" id="UP000218231">
    <property type="component" value="Unassembled WGS sequence"/>
</dbReference>
<keyword evidence="2" id="KW-0472">Membrane</keyword>
<dbReference type="OrthoDB" id="9974378at2759"/>
<dbReference type="SUPFAM" id="SSF52833">
    <property type="entry name" value="Thioredoxin-like"/>
    <property type="match status" value="1"/>
</dbReference>
<dbReference type="EMBL" id="LIAE01010208">
    <property type="protein sequence ID" value="PAV65421.1"/>
    <property type="molecule type" value="Genomic_DNA"/>
</dbReference>
<feature type="transmembrane region" description="Helical" evidence="2">
    <location>
        <begin position="12"/>
        <end position="31"/>
    </location>
</feature>
<evidence type="ECO:0000256" key="2">
    <source>
        <dbReference type="SAM" id="Phobius"/>
    </source>
</evidence>
<dbReference type="AlphaFoldDB" id="A0A2A2JUQ9"/>
<proteinExistence type="predicted"/>
<organism evidence="4 5">
    <name type="scientific">Diploscapter pachys</name>
    <dbReference type="NCBI Taxonomy" id="2018661"/>
    <lineage>
        <taxon>Eukaryota</taxon>
        <taxon>Metazoa</taxon>
        <taxon>Ecdysozoa</taxon>
        <taxon>Nematoda</taxon>
        <taxon>Chromadorea</taxon>
        <taxon>Rhabditida</taxon>
        <taxon>Rhabditina</taxon>
        <taxon>Rhabditomorpha</taxon>
        <taxon>Rhabditoidea</taxon>
        <taxon>Rhabditidae</taxon>
        <taxon>Diploscapter</taxon>
    </lineage>
</organism>
<dbReference type="InterPro" id="IPR036249">
    <property type="entry name" value="Thioredoxin-like_sf"/>
</dbReference>
<keyword evidence="2" id="KW-1133">Transmembrane helix</keyword>
<dbReference type="Pfam" id="PF06110">
    <property type="entry name" value="TXD17-like_Trx"/>
    <property type="match status" value="1"/>
</dbReference>
<evidence type="ECO:0000256" key="1">
    <source>
        <dbReference type="ARBA" id="ARBA00016949"/>
    </source>
</evidence>
<evidence type="ECO:0000313" key="5">
    <source>
        <dbReference type="Proteomes" id="UP000218231"/>
    </source>
</evidence>
<keyword evidence="2" id="KW-0812">Transmembrane</keyword>
<dbReference type="InterPro" id="IPR010357">
    <property type="entry name" value="TXNDC17_dom"/>
</dbReference>
<dbReference type="STRING" id="2018661.A0A2A2JUQ9"/>
<name>A0A2A2JUQ9_9BILA</name>
<gene>
    <name evidence="4" type="ORF">WR25_12519</name>
</gene>